<evidence type="ECO:0000256" key="10">
    <source>
        <dbReference type="ARBA" id="ARBA00022806"/>
    </source>
</evidence>
<keyword evidence="4" id="KW-0540">Nuclease</keyword>
<evidence type="ECO:0000259" key="24">
    <source>
        <dbReference type="PROSITE" id="PS51194"/>
    </source>
</evidence>
<dbReference type="InterPro" id="IPR027417">
    <property type="entry name" value="P-loop_NTPase"/>
</dbReference>
<feature type="transmembrane region" description="Helical" evidence="19">
    <location>
        <begin position="969"/>
        <end position="995"/>
    </location>
</feature>
<dbReference type="Pfam" id="PF00270">
    <property type="entry name" value="DEAD"/>
    <property type="match status" value="1"/>
</dbReference>
<keyword evidence="10" id="KW-0347">Helicase</keyword>
<evidence type="ECO:0000259" key="22">
    <source>
        <dbReference type="PROSITE" id="PS50821"/>
    </source>
</evidence>
<dbReference type="GO" id="GO:0008374">
    <property type="term" value="F:O-acyltransferase activity"/>
    <property type="evidence" value="ECO:0007669"/>
    <property type="project" value="InterPro"/>
</dbReference>
<keyword evidence="7" id="KW-0547">Nucleotide-binding</keyword>
<gene>
    <name evidence="26" type="ORF">AARE701A_LOCUS6211</name>
</gene>
<dbReference type="InterPro" id="IPR003386">
    <property type="entry name" value="LACT/PDAT_acylTrfase"/>
</dbReference>
<dbReference type="GO" id="GO:0046872">
    <property type="term" value="F:metal ion binding"/>
    <property type="evidence" value="ECO:0007669"/>
    <property type="project" value="UniProtKB-KW"/>
</dbReference>
<evidence type="ECO:0000256" key="11">
    <source>
        <dbReference type="ARBA" id="ARBA00022840"/>
    </source>
</evidence>
<evidence type="ECO:0000256" key="3">
    <source>
        <dbReference type="ARBA" id="ARBA00004123"/>
    </source>
</evidence>
<evidence type="ECO:0000256" key="13">
    <source>
        <dbReference type="ARBA" id="ARBA00022884"/>
    </source>
</evidence>
<dbReference type="InterPro" id="IPR004843">
    <property type="entry name" value="Calcineurin-like_PHP"/>
</dbReference>
<dbReference type="Gene3D" id="2.170.260.10">
    <property type="entry name" value="paz domain"/>
    <property type="match status" value="1"/>
</dbReference>
<evidence type="ECO:0000256" key="16">
    <source>
        <dbReference type="ARBA" id="ARBA00023242"/>
    </source>
</evidence>
<keyword evidence="6" id="KW-0677">Repeat</keyword>
<dbReference type="InterPro" id="IPR056230">
    <property type="entry name" value="TMEM62_C"/>
</dbReference>
<keyword evidence="8" id="KW-0255">Endonuclease</keyword>
<dbReference type="Pfam" id="PF02170">
    <property type="entry name" value="PAZ"/>
    <property type="match status" value="1"/>
</dbReference>
<dbReference type="CDD" id="cd00593">
    <property type="entry name" value="RIBOc"/>
    <property type="match status" value="2"/>
</dbReference>
<dbReference type="SMART" id="SM00358">
    <property type="entry name" value="DSRM"/>
    <property type="match status" value="1"/>
</dbReference>
<dbReference type="SUPFAM" id="SSF54768">
    <property type="entry name" value="dsRNA-binding domain-like"/>
    <property type="match status" value="1"/>
</dbReference>
<dbReference type="Proteomes" id="UP000682877">
    <property type="component" value="Chromosome 3"/>
</dbReference>
<dbReference type="FunFam" id="2.170.260.10:FF:000007">
    <property type="entry name" value="Dicer-like 105"/>
    <property type="match status" value="1"/>
</dbReference>
<dbReference type="SUPFAM" id="SSF56300">
    <property type="entry name" value="Metallo-dependent phosphatases"/>
    <property type="match status" value="1"/>
</dbReference>
<dbReference type="GO" id="GO:0005524">
    <property type="term" value="F:ATP binding"/>
    <property type="evidence" value="ECO:0007669"/>
    <property type="project" value="UniProtKB-KW"/>
</dbReference>
<evidence type="ECO:0000256" key="12">
    <source>
        <dbReference type="ARBA" id="ARBA00022842"/>
    </source>
</evidence>
<dbReference type="SUPFAM" id="SSF69065">
    <property type="entry name" value="RNase III domain-like"/>
    <property type="match status" value="2"/>
</dbReference>
<dbReference type="InterPro" id="IPR005034">
    <property type="entry name" value="Dicer_dimerisation"/>
</dbReference>
<dbReference type="InterPro" id="IPR003100">
    <property type="entry name" value="PAZ_dom"/>
</dbReference>
<dbReference type="SUPFAM" id="SSF101690">
    <property type="entry name" value="PAZ domain"/>
    <property type="match status" value="1"/>
</dbReference>
<dbReference type="PROSITE" id="PS51192">
    <property type="entry name" value="HELICASE_ATP_BIND_1"/>
    <property type="match status" value="1"/>
</dbReference>
<dbReference type="GO" id="GO:0004525">
    <property type="term" value="F:ribonuclease III activity"/>
    <property type="evidence" value="ECO:0007669"/>
    <property type="project" value="InterPro"/>
</dbReference>
<evidence type="ECO:0000313" key="26">
    <source>
        <dbReference type="EMBL" id="CAE5965963.1"/>
    </source>
</evidence>
<organism evidence="26 27">
    <name type="scientific">Arabidopsis arenosa</name>
    <name type="common">Sand rock-cress</name>
    <name type="synonym">Cardaminopsis arenosa</name>
    <dbReference type="NCBI Taxonomy" id="38785"/>
    <lineage>
        <taxon>Eukaryota</taxon>
        <taxon>Viridiplantae</taxon>
        <taxon>Streptophyta</taxon>
        <taxon>Embryophyta</taxon>
        <taxon>Tracheophyta</taxon>
        <taxon>Spermatophyta</taxon>
        <taxon>Magnoliopsida</taxon>
        <taxon>eudicotyledons</taxon>
        <taxon>Gunneridae</taxon>
        <taxon>Pentapetalae</taxon>
        <taxon>rosids</taxon>
        <taxon>malvids</taxon>
        <taxon>Brassicales</taxon>
        <taxon>Brassicaceae</taxon>
        <taxon>Camelineae</taxon>
        <taxon>Arabidopsis</taxon>
    </lineage>
</organism>
<dbReference type="Pfam" id="PF24384">
    <property type="entry name" value="Ig_TMM62"/>
    <property type="match status" value="1"/>
</dbReference>
<keyword evidence="19" id="KW-1133">Transmembrane helix</keyword>
<evidence type="ECO:0000256" key="14">
    <source>
        <dbReference type="ARBA" id="ARBA00023158"/>
    </source>
</evidence>
<dbReference type="InterPro" id="IPR056229">
    <property type="entry name" value="Ig_TMM62"/>
</dbReference>
<dbReference type="InterPro" id="IPR014001">
    <property type="entry name" value="Helicase_ATP-bd"/>
</dbReference>
<keyword evidence="11" id="KW-0067">ATP-binding</keyword>
<keyword evidence="13 18" id="KW-0694">RNA-binding</keyword>
<dbReference type="Pfam" id="PF00636">
    <property type="entry name" value="Ribonuclease_3"/>
    <property type="match status" value="2"/>
</dbReference>
<dbReference type="FunFam" id="3.40.50.300:FF:000705">
    <property type="entry name" value="Endoribonuclease dicer-like protein"/>
    <property type="match status" value="1"/>
</dbReference>
<dbReference type="Gene3D" id="3.40.50.300">
    <property type="entry name" value="P-loop containing nucleotide triphosphate hydrolases"/>
    <property type="match status" value="2"/>
</dbReference>
<feature type="domain" description="RNase III" evidence="21">
    <location>
        <begin position="2167"/>
        <end position="2299"/>
    </location>
</feature>
<dbReference type="SMART" id="SM00535">
    <property type="entry name" value="RIBOc"/>
    <property type="match status" value="2"/>
</dbReference>
<feature type="domain" description="Dicer dsRNA-binding fold" evidence="25">
    <location>
        <begin position="1745"/>
        <end position="1831"/>
    </location>
</feature>
<evidence type="ECO:0000256" key="19">
    <source>
        <dbReference type="SAM" id="Phobius"/>
    </source>
</evidence>
<keyword evidence="12" id="KW-0460">Magnesium</keyword>
<evidence type="ECO:0000313" key="27">
    <source>
        <dbReference type="Proteomes" id="UP000682877"/>
    </source>
</evidence>
<proteinExistence type="inferred from homology"/>
<keyword evidence="19" id="KW-0812">Transmembrane</keyword>
<comment type="cofactor">
    <cofactor evidence="2">
        <name>Mg(2+)</name>
        <dbReference type="ChEBI" id="CHEBI:18420"/>
    </cofactor>
</comment>
<dbReference type="Gene3D" id="1.10.1520.10">
    <property type="entry name" value="Ribonuclease III domain"/>
    <property type="match status" value="2"/>
</dbReference>
<dbReference type="InterPro" id="IPR014720">
    <property type="entry name" value="dsRBD_dom"/>
</dbReference>
<dbReference type="PROSITE" id="PS51194">
    <property type="entry name" value="HELICASE_CTER"/>
    <property type="match status" value="1"/>
</dbReference>
<evidence type="ECO:0000256" key="5">
    <source>
        <dbReference type="ARBA" id="ARBA00022723"/>
    </source>
</evidence>
<dbReference type="PROSITE" id="PS51327">
    <property type="entry name" value="DICER_DSRBF"/>
    <property type="match status" value="1"/>
</dbReference>
<protein>
    <submittedName>
        <fullName evidence="26">Uncharacterized protein</fullName>
    </submittedName>
</protein>
<dbReference type="PANTHER" id="PTHR14950">
    <property type="entry name" value="DICER-RELATED"/>
    <property type="match status" value="1"/>
</dbReference>
<evidence type="ECO:0000259" key="23">
    <source>
        <dbReference type="PROSITE" id="PS51192"/>
    </source>
</evidence>
<dbReference type="PROSITE" id="PS50821">
    <property type="entry name" value="PAZ"/>
    <property type="match status" value="1"/>
</dbReference>
<dbReference type="Gene3D" id="3.30.160.20">
    <property type="match status" value="1"/>
</dbReference>
<dbReference type="Pfam" id="PF02450">
    <property type="entry name" value="LCAT"/>
    <property type="match status" value="1"/>
</dbReference>
<keyword evidence="14" id="KW-0943">RNA-mediated gene silencing</keyword>
<evidence type="ECO:0000256" key="7">
    <source>
        <dbReference type="ARBA" id="ARBA00022741"/>
    </source>
</evidence>
<dbReference type="GO" id="GO:0010267">
    <property type="term" value="P:ta-siRNA processing"/>
    <property type="evidence" value="ECO:0007669"/>
    <property type="project" value="UniProtKB-ARBA"/>
</dbReference>
<dbReference type="SUPFAM" id="SSF53474">
    <property type="entry name" value="alpha/beta-Hydrolases"/>
    <property type="match status" value="1"/>
</dbReference>
<dbReference type="CDD" id="cd18034">
    <property type="entry name" value="DEXHc_dicer"/>
    <property type="match status" value="1"/>
</dbReference>
<feature type="domain" description="Helicase C-terminal" evidence="24">
    <location>
        <begin position="1566"/>
        <end position="1730"/>
    </location>
</feature>
<dbReference type="SMART" id="SM00949">
    <property type="entry name" value="PAZ"/>
    <property type="match status" value="1"/>
</dbReference>
<dbReference type="InterPro" id="IPR011545">
    <property type="entry name" value="DEAD/DEAH_box_helicase_dom"/>
</dbReference>
<keyword evidence="27" id="KW-1185">Reference proteome</keyword>
<comment type="cofactor">
    <cofactor evidence="1">
        <name>Mn(2+)</name>
        <dbReference type="ChEBI" id="CHEBI:29035"/>
    </cofactor>
</comment>
<feature type="domain" description="Helicase ATP-binding" evidence="23">
    <location>
        <begin position="1217"/>
        <end position="1396"/>
    </location>
</feature>
<dbReference type="SMART" id="SM00487">
    <property type="entry name" value="DEXDc"/>
    <property type="match status" value="1"/>
</dbReference>
<dbReference type="SUPFAM" id="SSF52540">
    <property type="entry name" value="P-loop containing nucleoside triphosphate hydrolases"/>
    <property type="match status" value="1"/>
</dbReference>
<keyword evidence="9" id="KW-0378">Hydrolase</keyword>
<keyword evidence="5" id="KW-0479">Metal-binding</keyword>
<evidence type="ECO:0000259" key="20">
    <source>
        <dbReference type="PROSITE" id="PS50137"/>
    </source>
</evidence>
<keyword evidence="19" id="KW-0472">Membrane</keyword>
<dbReference type="GO" id="GO:0004386">
    <property type="term" value="F:helicase activity"/>
    <property type="evidence" value="ECO:0007669"/>
    <property type="project" value="UniProtKB-KW"/>
</dbReference>
<evidence type="ECO:0000256" key="6">
    <source>
        <dbReference type="ARBA" id="ARBA00022737"/>
    </source>
</evidence>
<evidence type="ECO:0000256" key="2">
    <source>
        <dbReference type="ARBA" id="ARBA00001946"/>
    </source>
</evidence>
<dbReference type="GO" id="GO:0003723">
    <property type="term" value="F:RNA binding"/>
    <property type="evidence" value="ECO:0007669"/>
    <property type="project" value="UniProtKB-UniRule"/>
</dbReference>
<dbReference type="PROSITE" id="PS50142">
    <property type="entry name" value="RNASE_3_2"/>
    <property type="match status" value="2"/>
</dbReference>
<dbReference type="InterPro" id="IPR029052">
    <property type="entry name" value="Metallo-depent_PP-like"/>
</dbReference>
<feature type="transmembrane region" description="Helical" evidence="19">
    <location>
        <begin position="1082"/>
        <end position="1106"/>
    </location>
</feature>
<evidence type="ECO:0000256" key="9">
    <source>
        <dbReference type="ARBA" id="ARBA00022801"/>
    </source>
</evidence>
<dbReference type="Pfam" id="PF24394">
    <property type="entry name" value="TMEM62_C"/>
    <property type="match status" value="1"/>
</dbReference>
<evidence type="ECO:0000259" key="25">
    <source>
        <dbReference type="PROSITE" id="PS51327"/>
    </source>
</evidence>
<dbReference type="PROSITE" id="PS00517">
    <property type="entry name" value="RNASE_3_1"/>
    <property type="match status" value="1"/>
</dbReference>
<dbReference type="InterPro" id="IPR036389">
    <property type="entry name" value="RNase_III_sf"/>
</dbReference>
<dbReference type="GO" id="GO:0005634">
    <property type="term" value="C:nucleus"/>
    <property type="evidence" value="ECO:0007669"/>
    <property type="project" value="UniProtKB-SubCell"/>
</dbReference>
<dbReference type="GO" id="GO:0006629">
    <property type="term" value="P:lipid metabolic process"/>
    <property type="evidence" value="ECO:0007669"/>
    <property type="project" value="InterPro"/>
</dbReference>
<dbReference type="InterPro" id="IPR001650">
    <property type="entry name" value="Helicase_C-like"/>
</dbReference>
<dbReference type="Pfam" id="PF00271">
    <property type="entry name" value="Helicase_C"/>
    <property type="match status" value="1"/>
</dbReference>
<evidence type="ECO:0000256" key="8">
    <source>
        <dbReference type="ARBA" id="ARBA00022759"/>
    </source>
</evidence>
<accession>A0A8S1ZS95</accession>
<dbReference type="Gene3D" id="3.30.160.380">
    <property type="entry name" value="Dicer dimerisation domain"/>
    <property type="match status" value="1"/>
</dbReference>
<dbReference type="FunFam" id="3.40.50.300:FF:000420">
    <property type="entry name" value="Endoribonuclease dicer-like 1"/>
    <property type="match status" value="1"/>
</dbReference>
<dbReference type="CDD" id="cd18802">
    <property type="entry name" value="SF2_C_dicer"/>
    <property type="match status" value="1"/>
</dbReference>
<dbReference type="Gene3D" id="3.60.21.10">
    <property type="match status" value="1"/>
</dbReference>
<dbReference type="PANTHER" id="PTHR14950:SF70">
    <property type="entry name" value="ENDORIBONUCLEASE DICER HOMOLOG 2"/>
    <property type="match status" value="1"/>
</dbReference>
<evidence type="ECO:0000256" key="4">
    <source>
        <dbReference type="ARBA" id="ARBA00022722"/>
    </source>
</evidence>
<dbReference type="Pfam" id="PF03368">
    <property type="entry name" value="Dicer_dimer"/>
    <property type="match status" value="1"/>
</dbReference>
<name>A0A8S1ZS95_ARAAE</name>
<evidence type="ECO:0000256" key="18">
    <source>
        <dbReference type="PROSITE-ProRule" id="PRU00657"/>
    </source>
</evidence>
<feature type="domain" description="RNase III" evidence="21">
    <location>
        <begin position="2335"/>
        <end position="2482"/>
    </location>
</feature>
<feature type="transmembrane region" description="Helical" evidence="19">
    <location>
        <begin position="1026"/>
        <end position="1044"/>
    </location>
</feature>
<dbReference type="InterPro" id="IPR038248">
    <property type="entry name" value="Dicer_dimer_sf"/>
</dbReference>
<sequence length="2574" mass="291467">MDWIPCPCWGTNDDENSGEVADRDPVLLVSGIGGSILHSKKKDSKSEIRVWVRIFLANLAFKQSLWSLYNPKTGYTEPLDDNIEVLVPDDDHGLYAIDILDPSWFVKLCHLTEVYHFHDMIEMLVGCGYKKGTTLFGYGYDFRQSNRIDLLILGLKKKLETAYKRSGGRKVTIISHSMGGIMVSCFMYLHPEAFSKYVNKWITIATPFQGAPGCINDSILTGVQFVEGLESFFFVSRWTMHQLLVECPSIYEMMGNPDFKWKKQPKIRVWRKKSENDDDTSVELESFGLIESIDLFNDALKNNELSYGGNKIALPFNFDILDWAAKTREILNKAQLPDGVSFYNIYGVSLDTPFDVCYGTETSPIDDLSEICQTMPEYTYVDGDGTVPAESAAAAQFKAVASVGVSGSHRGLLRDKRVFELIQQWLGVEPKKAKRKHLRTHKVVDSEVPSSANATDSVMESIGDDDELSSKTVSLPRRISFTILLLLLLLISLSTRVSGSIDESGRRVIEARTGQDLIWVVQLSDLHFSVHHPERAIDFKNIVGPALSLINPSLVLITGDLTDGKSKDMLTMKLNEDEWLEYESVMQDVVKRSGLNKSIFYDLRGNHDNFGVPAVGSSVDFFSKYSINGQMGRKGNVNTVTVETSERKHLFVGIDTTMHIGLRGPTNLFGHPTDELLSSLDSHLSQWDNQSAKPVAKISFGHFPLSFTALSHSQKSLKDVFLKHSISAYVCGHLHSKFGKNLKRHHHSGGISLSDNDLFQLNMRQSGAESTSNCSFGALPAAEFWEWEMGDWRKNRAMRIMAIDRGHVSYVDLDFKSKSQRTIILPTFPLDSRFMSTSFARHKYECQHMISSSYDAIRAIVFSHSLIVEVVARVYDSSPGFDNLVMEAPMRKLGGDSSSSGATFFSVPWNYRAFEDPLPDRFWLQIEVTDIKGRLTLSEMRPFSINGLSSKVSWTWNEFRVMGCQWAALYYPILWAAMYSLFLVFLIPKCIIVVFKKQYTLKKFIAKKGPITLVLWILQDLCRMPVVWFGYMAYLLYLIFFPWFSGEVFTDSGNRTYMTIMGWVVTSSGADRKHEYIGQPDVMVLVIPHVVFVVIPSVLLVCCLVAEREIYKDHIRTVSGKKEDDHDRGRKKRSQRRSLLFSNRRLFRKSLLVASLALYWKHFKNCWALARAYEMNVVHFPGYSLVMTMDADAMGTETTDQVSASPLHFARSYQVEALDKAIKQNTIVFLETGSGKTLIAIMLLRSYSYLFRKPSPCFCVFLVPQVVLVTQQAEALKMHTDLQVGMYWGDMGVDFWDSSTWKQQVDKYEVLVMTPAILLDALRHSFLNLSMIKVLIVDECHHAGGKHPYACIMREFYHKELNSGTSDVPRIFGMTASLVKTKGENLDSYWKKIHELETLMNSKVYTCESESVLAGFVPFSTPRFKYYQHMGIPSSKRAILVEKLEKLMIKHRLSLATLDLNSATVDSIEKKLSRISLTLTYCLDDLGILLAQKAAQSLSASQNDFFLWGELNMFSLTLVKKFCSDASQAFLADIPHGLNWSFANINGNVEAGLLTSKTFCLIETLLGYSSLENIRCIIFVDRVITAIVLESLLAEILPNCNNWKTKYVAGNNSGLQNQTRKKQNEIVEDFRRGLVNIIVATSILEEGLDVQSCNLVIRFDPPTNICSFIQSRGRARMQNSDYLMMVESGDLVTQSRLKKYFSGGKRMREESLHHSLVPCPPLPDESDELFFRVESTGATVTLSSSVSLIYHYCSRLPSDEYFKPAPRFDVNKDQGSCTLYLPKSCPVKEVKAQANNKVLKQTVCLEACIQLHKVGALSDHLVPDMVVAETVAQKLEKIQYNPEQPCYFPPELVSQFSAQRETTYHFYLIRMKPNSPRNFHLNDVLLGTRVVLEGDIGNTGFRLEDHKGTIAVTLSYVGAFHLTQEEVLLCRRFQITLFRVLLDHSVENLMEALNGLLLRDGIALDYLLVPSTHSHETSPIDWEVIRSVNLTCHEALEKHVNCSINGASRILHTKDGLFCTCVVQNALVYTPHNGYFYCTKGVLNNINANSFLTKRNSGDQTYMEYYEERHGIQLNFVDQPLLNGRHIFTLHNYLHMTKKKKEKEHDKEFVELPPELCHVILSPISVDMIYSYTFIPSVMQRIESLLIAYNLKKSIPKVNIPTIKVLEAITTKKCQDQFHLESLETLGDSFLKYAVCQQLFQHCHSHHEGLLSAKKDGMISNVMLCQFGCQQKLQGFIRNECFEPKGWMVPGQHSAAYALVNDTLPESRNIYVASRRNLKRKSVADVVESLIGAYLSEGGELAALMFMNWVGIKVDFTTTKIERESPIQAEKLVNVGYMESLLNYSFEDKSLLVEALTHGSYMMPEIPRCYQRLEFLGDSVLDYLITKHLYDKYPCLSPGLLTDMRSASVNNECYALVAVKANLHKHILYASHDLHKHISRTVSEFEQSSLQSTFGWESDISFPKVLGDVIESLAGAIFVDSGYNKEVVFASIRPLLGCMITPETVKLHPVRELTELCQKAQFELSKTKDFDSFTVEVKAKEMSFVHTAKASDKKMAKKLAYKEVLNLLKNSLDS</sequence>
<dbReference type="FunFam" id="1.10.1520.10:FF:000013">
    <property type="entry name" value="Endoribonuclease Dicer homolog 2"/>
    <property type="match status" value="1"/>
</dbReference>
<dbReference type="GO" id="GO:0005737">
    <property type="term" value="C:cytoplasm"/>
    <property type="evidence" value="ECO:0007669"/>
    <property type="project" value="TreeGrafter"/>
</dbReference>
<dbReference type="InterPro" id="IPR036085">
    <property type="entry name" value="PAZ_dom_sf"/>
</dbReference>
<dbReference type="Pfam" id="PF00149">
    <property type="entry name" value="Metallophos"/>
    <property type="match status" value="1"/>
</dbReference>
<evidence type="ECO:0000259" key="21">
    <source>
        <dbReference type="PROSITE" id="PS50142"/>
    </source>
</evidence>
<comment type="subcellular location">
    <subcellularLocation>
        <location evidence="3">Nucleus</location>
    </subcellularLocation>
</comment>
<evidence type="ECO:0000256" key="17">
    <source>
        <dbReference type="ARBA" id="ARBA00035116"/>
    </source>
</evidence>
<dbReference type="FunFam" id="3.30.160.380:FF:000001">
    <property type="entry name" value="Endoribonuclease dicer-like 1"/>
    <property type="match status" value="1"/>
</dbReference>
<dbReference type="SMART" id="SM00490">
    <property type="entry name" value="HELICc"/>
    <property type="match status" value="1"/>
</dbReference>
<reference evidence="26" key="1">
    <citation type="submission" date="2021-01" db="EMBL/GenBank/DDBJ databases">
        <authorList>
            <person name="Bezrukov I."/>
        </authorList>
    </citation>
    <scope>NUCLEOTIDE SEQUENCE</scope>
</reference>
<dbReference type="PROSITE" id="PS50137">
    <property type="entry name" value="DS_RBD"/>
    <property type="match status" value="1"/>
</dbReference>
<dbReference type="InterPro" id="IPR000999">
    <property type="entry name" value="RNase_III_dom"/>
</dbReference>
<dbReference type="InterPro" id="IPR029058">
    <property type="entry name" value="AB_hydrolase_fold"/>
</dbReference>
<keyword evidence="15" id="KW-0464">Manganese</keyword>
<feature type="domain" description="DRBM" evidence="20">
    <location>
        <begin position="2508"/>
        <end position="2570"/>
    </location>
</feature>
<dbReference type="FunFam" id="1.10.1520.10:FF:000004">
    <property type="entry name" value="Endoribonuclease dicer-like 1"/>
    <property type="match status" value="1"/>
</dbReference>
<evidence type="ECO:0000256" key="1">
    <source>
        <dbReference type="ARBA" id="ARBA00001936"/>
    </source>
</evidence>
<evidence type="ECO:0000256" key="15">
    <source>
        <dbReference type="ARBA" id="ARBA00023211"/>
    </source>
</evidence>
<comment type="similarity">
    <text evidence="17 18">Belongs to the helicase family. Dicer subfamily.</text>
</comment>
<dbReference type="Gene3D" id="3.40.50.1820">
    <property type="entry name" value="alpha/beta hydrolase"/>
    <property type="match status" value="1"/>
</dbReference>
<keyword evidence="16" id="KW-0539">Nucleus</keyword>
<dbReference type="EMBL" id="LR999453">
    <property type="protein sequence ID" value="CAE5965963.1"/>
    <property type="molecule type" value="Genomic_DNA"/>
</dbReference>
<feature type="domain" description="PAZ" evidence="22">
    <location>
        <begin position="1991"/>
        <end position="2121"/>
    </location>
</feature>